<sequence length="142" mass="16215">MGMDKLHAMTASEPQELLVLLEGYKEDYRYQLYDNFKIGAEANNYTLESVGSSHGDAGNSLYNHVGMKFTTKDRKNHGTLNTNCAELYKGAWCFRSCYTSHLCGKYGENNNAQGIVWETFGKNNYNLKRATMMIRPRRFSSN</sequence>
<dbReference type="PANTHER" id="PTHR19143:SF327">
    <property type="entry name" value="FI21813P1-RELATED"/>
    <property type="match status" value="1"/>
</dbReference>
<dbReference type="InterPro" id="IPR014716">
    <property type="entry name" value="Fibrinogen_a/b/g_C_1"/>
</dbReference>
<keyword evidence="3" id="KW-1185">Reference proteome</keyword>
<feature type="domain" description="Fibrinogen C-terminal" evidence="1">
    <location>
        <begin position="1"/>
        <end position="138"/>
    </location>
</feature>
<protein>
    <submittedName>
        <fullName evidence="4">Ficolin-2-like</fullName>
    </submittedName>
</protein>
<dbReference type="InterPro" id="IPR036056">
    <property type="entry name" value="Fibrinogen-like_C"/>
</dbReference>
<name>A0A6P4ES26_DRORH</name>
<dbReference type="InterPro" id="IPR050373">
    <property type="entry name" value="Fibrinogen_C-term_domain"/>
</dbReference>
<dbReference type="PANTHER" id="PTHR19143">
    <property type="entry name" value="FIBRINOGEN/TENASCIN/ANGIOPOEITIN"/>
    <property type="match status" value="1"/>
</dbReference>
<dbReference type="SUPFAM" id="SSF56496">
    <property type="entry name" value="Fibrinogen C-terminal domain-like"/>
    <property type="match status" value="1"/>
</dbReference>
<dbReference type="EnsemblMetazoa" id="XM_017125486.1">
    <property type="protein sequence ID" value="XP_016980975.1"/>
    <property type="gene ID" value="LOC108045977"/>
</dbReference>
<dbReference type="GO" id="GO:0005615">
    <property type="term" value="C:extracellular space"/>
    <property type="evidence" value="ECO:0007669"/>
    <property type="project" value="TreeGrafter"/>
</dbReference>
<dbReference type="RefSeq" id="XP_016980975.1">
    <property type="nucleotide sequence ID" value="XM_017125486.1"/>
</dbReference>
<dbReference type="InterPro" id="IPR002181">
    <property type="entry name" value="Fibrinogen_a/b/g_C_dom"/>
</dbReference>
<dbReference type="Gene3D" id="3.90.215.10">
    <property type="entry name" value="Gamma Fibrinogen, chain A, domain 1"/>
    <property type="match status" value="1"/>
</dbReference>
<dbReference type="Pfam" id="PF00147">
    <property type="entry name" value="Fibrinogen_C"/>
    <property type="match status" value="1"/>
</dbReference>
<dbReference type="AlphaFoldDB" id="A0A6P4ES26"/>
<proteinExistence type="predicted"/>
<reference evidence="3" key="1">
    <citation type="journal article" date="2021" name="Elife">
        <title>Highly contiguous assemblies of 101 drosophilid genomes.</title>
        <authorList>
            <person name="Kim B.Y."/>
            <person name="Wang J.R."/>
            <person name="Miller D.E."/>
            <person name="Barmina O."/>
            <person name="Delaney E."/>
            <person name="Thompson A."/>
            <person name="Comeault A.A."/>
            <person name="Peede D."/>
            <person name="D'Agostino E.R."/>
            <person name="Pelaez J."/>
            <person name="Aguilar J.M."/>
            <person name="Haji D."/>
            <person name="Matsunaga T."/>
            <person name="Armstrong E.E."/>
            <person name="Zych M."/>
            <person name="Ogawa Y."/>
            <person name="Stamenkovic-Radak M."/>
            <person name="Jelic M."/>
            <person name="Veselinovic M.S."/>
            <person name="Tanaskovic M."/>
            <person name="Eric P."/>
            <person name="Gao J.J."/>
            <person name="Katoh T.K."/>
            <person name="Toda M.J."/>
            <person name="Watabe H."/>
            <person name="Watada M."/>
            <person name="Davis J.S."/>
            <person name="Moyle L.C."/>
            <person name="Manoli G."/>
            <person name="Bertolini E."/>
            <person name="Kostal V."/>
            <person name="Hawley R.S."/>
            <person name="Takahashi A."/>
            <person name="Jones C.D."/>
            <person name="Price D.K."/>
            <person name="Whiteman N."/>
            <person name="Kopp A."/>
            <person name="Matute D.R."/>
            <person name="Petrov D.A."/>
        </authorList>
    </citation>
    <scope>NUCLEOTIDE SEQUENCE [LARGE SCALE GENOMIC DNA]</scope>
</reference>
<gene>
    <name evidence="4" type="primary">LOC108045977</name>
    <name evidence="2" type="synonym">108045977</name>
</gene>
<dbReference type="GeneID" id="108045977"/>
<reference evidence="4" key="2">
    <citation type="submission" date="2025-04" db="UniProtKB">
        <authorList>
            <consortium name="RefSeq"/>
        </authorList>
    </citation>
    <scope>IDENTIFICATION</scope>
</reference>
<dbReference type="OrthoDB" id="6145874at2759"/>
<evidence type="ECO:0000313" key="2">
    <source>
        <dbReference type="EnsemblMetazoa" id="XP_016980975.1"/>
    </source>
</evidence>
<dbReference type="PROSITE" id="PS51406">
    <property type="entry name" value="FIBRINOGEN_C_2"/>
    <property type="match status" value="1"/>
</dbReference>
<dbReference type="Proteomes" id="UP001652680">
    <property type="component" value="Unassembled WGS sequence"/>
</dbReference>
<reference evidence="2" key="3">
    <citation type="submission" date="2025-05" db="UniProtKB">
        <authorList>
            <consortium name="EnsemblMetazoa"/>
        </authorList>
    </citation>
    <scope>IDENTIFICATION</scope>
</reference>
<evidence type="ECO:0000313" key="3">
    <source>
        <dbReference type="Proteomes" id="UP001652680"/>
    </source>
</evidence>
<organism evidence="4">
    <name type="scientific">Drosophila rhopaloa</name>
    <name type="common">Fruit fly</name>
    <dbReference type="NCBI Taxonomy" id="1041015"/>
    <lineage>
        <taxon>Eukaryota</taxon>
        <taxon>Metazoa</taxon>
        <taxon>Ecdysozoa</taxon>
        <taxon>Arthropoda</taxon>
        <taxon>Hexapoda</taxon>
        <taxon>Insecta</taxon>
        <taxon>Pterygota</taxon>
        <taxon>Neoptera</taxon>
        <taxon>Endopterygota</taxon>
        <taxon>Diptera</taxon>
        <taxon>Brachycera</taxon>
        <taxon>Muscomorpha</taxon>
        <taxon>Ephydroidea</taxon>
        <taxon>Drosophilidae</taxon>
        <taxon>Drosophila</taxon>
        <taxon>Sophophora</taxon>
    </lineage>
</organism>
<accession>A0A6P4ES26</accession>
<dbReference type="SMART" id="SM00186">
    <property type="entry name" value="FBG"/>
    <property type="match status" value="1"/>
</dbReference>
<evidence type="ECO:0000259" key="1">
    <source>
        <dbReference type="PROSITE" id="PS51406"/>
    </source>
</evidence>
<evidence type="ECO:0000313" key="4">
    <source>
        <dbReference type="RefSeq" id="XP_016980975.1"/>
    </source>
</evidence>